<dbReference type="GO" id="GO:0003677">
    <property type="term" value="F:DNA binding"/>
    <property type="evidence" value="ECO:0007669"/>
    <property type="project" value="UniProtKB-KW"/>
</dbReference>
<sequence>MNQIKELTTRERILHMMKTSGPLSAKEITSELKITEMAVRRHLGTMERDGLIESKMIRQTLGRPTAVYGLTEMAEGLFPKKYHTLTLDLLEELEEESGGRMVDRLFERRRDKLNRKYLAEMDGKTLPEKVQKLSEIQNDNGYMTELERNESGEFVLMEHNCPISQIASRYNHACDCELNLFESLLDAEVKRTECLAQNGKKCVYVIRERKKGTSGE</sequence>
<dbReference type="PANTHER" id="PTHR38600">
    <property type="entry name" value="TRANSCRIPTIONAL REGULATORY PROTEIN"/>
    <property type="match status" value="1"/>
</dbReference>
<dbReference type="InterPro" id="IPR036390">
    <property type="entry name" value="WH_DNA-bd_sf"/>
</dbReference>
<evidence type="ECO:0000313" key="2">
    <source>
        <dbReference type="EMBL" id="KFN09749.1"/>
    </source>
</evidence>
<dbReference type="InterPro" id="IPR011991">
    <property type="entry name" value="ArsR-like_HTH"/>
</dbReference>
<protein>
    <submittedName>
        <fullName evidence="2">Bacterial regulatory, arsR family protein</fullName>
    </submittedName>
</protein>
<dbReference type="EMBL" id="JMQA01000021">
    <property type="protein sequence ID" value="KFN09749.1"/>
    <property type="molecule type" value="Genomic_DNA"/>
</dbReference>
<dbReference type="PATRIC" id="fig|44252.3.peg.2013"/>
<dbReference type="STRING" id="44252.DJ90_3516"/>
<dbReference type="PANTHER" id="PTHR38600:SF2">
    <property type="entry name" value="SLL0088 PROTEIN"/>
    <property type="match status" value="1"/>
</dbReference>
<evidence type="ECO:0000313" key="3">
    <source>
        <dbReference type="Proteomes" id="UP000029278"/>
    </source>
</evidence>
<dbReference type="RefSeq" id="WP_036621475.1">
    <property type="nucleotide sequence ID" value="NZ_BOSD01000011.1"/>
</dbReference>
<gene>
    <name evidence="2" type="ORF">DJ90_3516</name>
</gene>
<keyword evidence="3" id="KW-1185">Reference proteome</keyword>
<dbReference type="CDD" id="cd00090">
    <property type="entry name" value="HTH_ARSR"/>
    <property type="match status" value="1"/>
</dbReference>
<dbReference type="SUPFAM" id="SSF46785">
    <property type="entry name" value="Winged helix' DNA-binding domain"/>
    <property type="match status" value="1"/>
</dbReference>
<dbReference type="GeneID" id="77006236"/>
<dbReference type="Pfam" id="PF12840">
    <property type="entry name" value="HTH_20"/>
    <property type="match status" value="1"/>
</dbReference>
<comment type="caution">
    <text evidence="2">The sequence shown here is derived from an EMBL/GenBank/DDBJ whole genome shotgun (WGS) entry which is preliminary data.</text>
</comment>
<name>A0A090ZEJ8_PAEMA</name>
<dbReference type="OrthoDB" id="155998at2"/>
<reference evidence="2 3" key="1">
    <citation type="submission" date="2014-04" db="EMBL/GenBank/DDBJ databases">
        <authorList>
            <person name="Bishop-Lilly K.A."/>
            <person name="Broomall S.M."/>
            <person name="Chain P.S."/>
            <person name="Chertkov O."/>
            <person name="Coyne S.R."/>
            <person name="Daligault H.E."/>
            <person name="Davenport K.W."/>
            <person name="Erkkila T."/>
            <person name="Frey K.G."/>
            <person name="Gibbons H.S."/>
            <person name="Gu W."/>
            <person name="Jaissle J."/>
            <person name="Johnson S.L."/>
            <person name="Koroleva G.I."/>
            <person name="Ladner J.T."/>
            <person name="Lo C.-C."/>
            <person name="Minogue T.D."/>
            <person name="Munk C."/>
            <person name="Palacios G.F."/>
            <person name="Redden C.L."/>
            <person name="Rosenzweig C.N."/>
            <person name="Scholz M.B."/>
            <person name="Teshima H."/>
            <person name="Xu Y."/>
        </authorList>
    </citation>
    <scope>NUCLEOTIDE SEQUENCE [LARGE SCALE GENOMIC DNA]</scope>
    <source>
        <strain evidence="2 3">8244</strain>
    </source>
</reference>
<evidence type="ECO:0000256" key="1">
    <source>
        <dbReference type="ARBA" id="ARBA00023125"/>
    </source>
</evidence>
<dbReference type="InterPro" id="IPR036388">
    <property type="entry name" value="WH-like_DNA-bd_sf"/>
</dbReference>
<dbReference type="Gene3D" id="1.10.10.10">
    <property type="entry name" value="Winged helix-like DNA-binding domain superfamily/Winged helix DNA-binding domain"/>
    <property type="match status" value="1"/>
</dbReference>
<dbReference type="Proteomes" id="UP000029278">
    <property type="component" value="Unassembled WGS sequence"/>
</dbReference>
<proteinExistence type="predicted"/>
<organism evidence="2 3">
    <name type="scientific">Paenibacillus macerans</name>
    <name type="common">Bacillus macerans</name>
    <dbReference type="NCBI Taxonomy" id="44252"/>
    <lineage>
        <taxon>Bacteria</taxon>
        <taxon>Bacillati</taxon>
        <taxon>Bacillota</taxon>
        <taxon>Bacilli</taxon>
        <taxon>Bacillales</taxon>
        <taxon>Paenibacillaceae</taxon>
        <taxon>Paenibacillus</taxon>
    </lineage>
</organism>
<dbReference type="AlphaFoldDB" id="A0A090ZEJ8"/>
<dbReference type="HOGENOM" id="CLU_078469_2_1_9"/>
<accession>A0A090ZEJ8</accession>
<keyword evidence="1" id="KW-0238">DNA-binding</keyword>